<evidence type="ECO:0000313" key="1">
    <source>
        <dbReference type="EMBL" id="VDD88408.1"/>
    </source>
</evidence>
<evidence type="ECO:0000313" key="2">
    <source>
        <dbReference type="Proteomes" id="UP000274131"/>
    </source>
</evidence>
<reference evidence="3" key="1">
    <citation type="submission" date="2017-02" db="UniProtKB">
        <authorList>
            <consortium name="WormBaseParasite"/>
        </authorList>
    </citation>
    <scope>IDENTIFICATION</scope>
</reference>
<dbReference type="EMBL" id="UXUI01007622">
    <property type="protein sequence ID" value="VDD88408.1"/>
    <property type="molecule type" value="Genomic_DNA"/>
</dbReference>
<accession>A0A0N4V1L1</accession>
<evidence type="ECO:0000313" key="3">
    <source>
        <dbReference type="WBParaSite" id="EVEC_0000384301-mRNA-1"/>
    </source>
</evidence>
<gene>
    <name evidence="1" type="ORF">EVEC_LOCUS3551</name>
</gene>
<protein>
    <submittedName>
        <fullName evidence="3">Ovule protein</fullName>
    </submittedName>
</protein>
<sequence>MYQFLNPLDSYLIFSSPSSSLTVYYERIQGPEGGGREAEEEREGQGESILNMSLENCQSSIDVQFSENDEMIPSG</sequence>
<proteinExistence type="predicted"/>
<organism evidence="3">
    <name type="scientific">Enterobius vermicularis</name>
    <name type="common">Human pinworm</name>
    <dbReference type="NCBI Taxonomy" id="51028"/>
    <lineage>
        <taxon>Eukaryota</taxon>
        <taxon>Metazoa</taxon>
        <taxon>Ecdysozoa</taxon>
        <taxon>Nematoda</taxon>
        <taxon>Chromadorea</taxon>
        <taxon>Rhabditida</taxon>
        <taxon>Spirurina</taxon>
        <taxon>Oxyuridomorpha</taxon>
        <taxon>Oxyuroidea</taxon>
        <taxon>Oxyuridae</taxon>
        <taxon>Enterobius</taxon>
    </lineage>
</organism>
<reference evidence="1 2" key="2">
    <citation type="submission" date="2018-10" db="EMBL/GenBank/DDBJ databases">
        <authorList>
            <consortium name="Pathogen Informatics"/>
        </authorList>
    </citation>
    <scope>NUCLEOTIDE SEQUENCE [LARGE SCALE GENOMIC DNA]</scope>
</reference>
<dbReference type="Proteomes" id="UP000274131">
    <property type="component" value="Unassembled WGS sequence"/>
</dbReference>
<dbReference type="WBParaSite" id="EVEC_0000384301-mRNA-1">
    <property type="protein sequence ID" value="EVEC_0000384301-mRNA-1"/>
    <property type="gene ID" value="EVEC_0000384301"/>
</dbReference>
<name>A0A0N4V1L1_ENTVE</name>
<dbReference type="AlphaFoldDB" id="A0A0N4V1L1"/>
<keyword evidence="2" id="KW-1185">Reference proteome</keyword>